<dbReference type="InterPro" id="IPR024467">
    <property type="entry name" value="Xre/MbcA/ParS-like_toxin-bd"/>
</dbReference>
<comment type="caution">
    <text evidence="2">The sequence shown here is derived from an EMBL/GenBank/DDBJ whole genome shotgun (WGS) entry which is preliminary data.</text>
</comment>
<dbReference type="Proteomes" id="UP001595704">
    <property type="component" value="Unassembled WGS sequence"/>
</dbReference>
<evidence type="ECO:0000313" key="2">
    <source>
        <dbReference type="EMBL" id="MFC3638367.1"/>
    </source>
</evidence>
<dbReference type="RefSeq" id="WP_191321338.1">
    <property type="nucleotide sequence ID" value="NZ_BNCG01000066.1"/>
</dbReference>
<keyword evidence="3" id="KW-1185">Reference proteome</keyword>
<reference evidence="3" key="1">
    <citation type="journal article" date="2019" name="Int. J. Syst. Evol. Microbiol.">
        <title>The Global Catalogue of Microorganisms (GCM) 10K type strain sequencing project: providing services to taxonomists for standard genome sequencing and annotation.</title>
        <authorList>
            <consortium name="The Broad Institute Genomics Platform"/>
            <consortium name="The Broad Institute Genome Sequencing Center for Infectious Disease"/>
            <person name="Wu L."/>
            <person name="Ma J."/>
        </authorList>
    </citation>
    <scope>NUCLEOTIDE SEQUENCE [LARGE SCALE GENOMIC DNA]</scope>
    <source>
        <strain evidence="3">KCTC 42282</strain>
    </source>
</reference>
<dbReference type="EMBL" id="JBHRYC010000067">
    <property type="protein sequence ID" value="MFC3638367.1"/>
    <property type="molecule type" value="Genomic_DNA"/>
</dbReference>
<protein>
    <submittedName>
        <fullName evidence="2">MbcA/ParS/Xre antitoxin family protein</fullName>
    </submittedName>
</protein>
<dbReference type="Pfam" id="PF09722">
    <property type="entry name" value="Xre_MbcA_ParS_C"/>
    <property type="match status" value="1"/>
</dbReference>
<name>A0ABV7UI10_9HYPH</name>
<organism evidence="2 3">
    <name type="scientific">Camelimonas fluminis</name>
    <dbReference type="NCBI Taxonomy" id="1576911"/>
    <lineage>
        <taxon>Bacteria</taxon>
        <taxon>Pseudomonadati</taxon>
        <taxon>Pseudomonadota</taxon>
        <taxon>Alphaproteobacteria</taxon>
        <taxon>Hyphomicrobiales</taxon>
        <taxon>Chelatococcaceae</taxon>
        <taxon>Camelimonas</taxon>
    </lineage>
</organism>
<gene>
    <name evidence="2" type="ORF">ACFONL_13460</name>
</gene>
<evidence type="ECO:0000259" key="1">
    <source>
        <dbReference type="Pfam" id="PF09722"/>
    </source>
</evidence>
<evidence type="ECO:0000313" key="3">
    <source>
        <dbReference type="Proteomes" id="UP001595704"/>
    </source>
</evidence>
<sequence length="172" mass="19513">MNTAPQATLPQEPYILGPEIVAPERRKRVSAPGLRAFATIADLWDLKEPERLRILGHQPKTAFYAWMRKGRQHHDLTLDFDVLIRISLILGIYSALRILYDSEEAGLEWLKRPNKASTFGGRAPMELITSGSQDALFQVRGFLDGARGGLFMEPNEADENFRPYTDTDIIWS</sequence>
<proteinExistence type="predicted"/>
<accession>A0ABV7UI10</accession>
<feature type="domain" description="Antitoxin Xre/MbcA/ParS-like toxin-binding" evidence="1">
    <location>
        <begin position="95"/>
        <end position="149"/>
    </location>
</feature>